<proteinExistence type="predicted"/>
<dbReference type="InterPro" id="IPR005097">
    <property type="entry name" value="Sacchrp_dh_NADP-bd"/>
</dbReference>
<reference evidence="2 3" key="1">
    <citation type="submission" date="2020-06" db="EMBL/GenBank/DDBJ databases">
        <title>Altererythrobacter lutimaris sp. nov., a marine bacterium isolated from a tidal flat.</title>
        <authorList>
            <person name="Kim D."/>
            <person name="Yoo Y."/>
            <person name="Kim J.-J."/>
        </authorList>
    </citation>
    <scope>NUCLEOTIDE SEQUENCE [LARGE SCALE GENOMIC DNA]</scope>
    <source>
        <strain evidence="2 3">JGD-16</strain>
    </source>
</reference>
<dbReference type="InterPro" id="IPR036291">
    <property type="entry name" value="NAD(P)-bd_dom_sf"/>
</dbReference>
<accession>A0A850HEG9</accession>
<feature type="domain" description="Saccharopine dehydrogenase NADP binding" evidence="1">
    <location>
        <begin position="14"/>
        <end position="142"/>
    </location>
</feature>
<dbReference type="GO" id="GO:0005886">
    <property type="term" value="C:plasma membrane"/>
    <property type="evidence" value="ECO:0007669"/>
    <property type="project" value="TreeGrafter"/>
</dbReference>
<organism evidence="2 3">
    <name type="scientific">Altererythrobacter lutimaris</name>
    <dbReference type="NCBI Taxonomy" id="2743979"/>
    <lineage>
        <taxon>Bacteria</taxon>
        <taxon>Pseudomonadati</taxon>
        <taxon>Pseudomonadota</taxon>
        <taxon>Alphaproteobacteria</taxon>
        <taxon>Sphingomonadales</taxon>
        <taxon>Erythrobacteraceae</taxon>
        <taxon>Altererythrobacter</taxon>
    </lineage>
</organism>
<dbReference type="Proteomes" id="UP000546031">
    <property type="component" value="Unassembled WGS sequence"/>
</dbReference>
<name>A0A850HEG9_9SPHN</name>
<sequence>MSKDTADKSREFDIIVYGSTGYTGRLVAEYLSNHYGGRDDGPTWAMAGRSLEKLESVRDEIGAPASTPLVVADADDLASLEAMCRRAKVILTTVGPYQLYGDALVEACVKTGTDYADLCGEPAWMREQIDKHAEAAKKSGARICFSSGFDSIPFDLGVLMTQKEVEKRTGKPSPRIRGRVRAMQGTFSGGTAASLTATMKAAATNPKIINILRSSFGLTPGFEGPSQPSGMVPGYESDLGKWAAPFVMAPINTKNVHRTNFLLGHPYGEDFVYDEMMLTSPGDAGKAAANAVAEMMKNPFGAKPPKPGEGPSKEERENGFYDVLFVADLPNGEKLHYGVKGKYDPGYGSTSRMLSETGIALLSCDKPGGIGTPGSFLGEDLVKRLEEHAELSFAAEN</sequence>
<evidence type="ECO:0000259" key="1">
    <source>
        <dbReference type="Pfam" id="PF03435"/>
    </source>
</evidence>
<protein>
    <submittedName>
        <fullName evidence="2">Saccharopine dehydrogenase NADP-binding domain-containing protein</fullName>
    </submittedName>
</protein>
<dbReference type="AlphaFoldDB" id="A0A850HEG9"/>
<dbReference type="SUPFAM" id="SSF51735">
    <property type="entry name" value="NAD(P)-binding Rossmann-fold domains"/>
    <property type="match status" value="1"/>
</dbReference>
<keyword evidence="3" id="KW-1185">Reference proteome</keyword>
<dbReference type="EMBL" id="JABWTA010000001">
    <property type="protein sequence ID" value="NVE95551.1"/>
    <property type="molecule type" value="Genomic_DNA"/>
</dbReference>
<dbReference type="PANTHER" id="PTHR12286">
    <property type="entry name" value="SACCHAROPINE DEHYDROGENASE-LIKE OXIDOREDUCTASE"/>
    <property type="match status" value="1"/>
</dbReference>
<comment type="caution">
    <text evidence="2">The sequence shown here is derived from an EMBL/GenBank/DDBJ whole genome shotgun (WGS) entry which is preliminary data.</text>
</comment>
<dbReference type="GO" id="GO:0009247">
    <property type="term" value="P:glycolipid biosynthetic process"/>
    <property type="evidence" value="ECO:0007669"/>
    <property type="project" value="TreeGrafter"/>
</dbReference>
<dbReference type="Gene3D" id="3.40.50.720">
    <property type="entry name" value="NAD(P)-binding Rossmann-like Domain"/>
    <property type="match status" value="1"/>
</dbReference>
<gene>
    <name evidence="2" type="ORF">HUO12_11635</name>
</gene>
<evidence type="ECO:0000313" key="2">
    <source>
        <dbReference type="EMBL" id="NVE95551.1"/>
    </source>
</evidence>
<dbReference type="Pfam" id="PF03435">
    <property type="entry name" value="Sacchrp_dh_NADP"/>
    <property type="match status" value="1"/>
</dbReference>
<dbReference type="RefSeq" id="WP_176273760.1">
    <property type="nucleotide sequence ID" value="NZ_JABWTA010000001.1"/>
</dbReference>
<dbReference type="InterPro" id="IPR051276">
    <property type="entry name" value="Saccharopine_DH-like_oxidrdct"/>
</dbReference>
<evidence type="ECO:0000313" key="3">
    <source>
        <dbReference type="Proteomes" id="UP000546031"/>
    </source>
</evidence>
<dbReference type="PANTHER" id="PTHR12286:SF5">
    <property type="entry name" value="SACCHAROPINE DEHYDROGENASE-LIKE OXIDOREDUCTASE"/>
    <property type="match status" value="1"/>
</dbReference>